<dbReference type="Proteomes" id="UP000215223">
    <property type="component" value="Unassembled WGS sequence"/>
</dbReference>
<name>A0A229RE44_9PSEU</name>
<protein>
    <submittedName>
        <fullName evidence="1">Uncharacterized protein</fullName>
    </submittedName>
</protein>
<dbReference type="RefSeq" id="WP_093939009.1">
    <property type="nucleotide sequence ID" value="NZ_NMQT01000174.1"/>
</dbReference>
<proteinExistence type="predicted"/>
<accession>A0A229RE44</accession>
<gene>
    <name evidence="1" type="ORF">CFP71_39520</name>
</gene>
<dbReference type="AlphaFoldDB" id="A0A229RE44"/>
<evidence type="ECO:0000313" key="1">
    <source>
        <dbReference type="EMBL" id="OXM44942.1"/>
    </source>
</evidence>
<reference evidence="1 2" key="1">
    <citation type="submission" date="2017-07" db="EMBL/GenBank/DDBJ databases">
        <title>Amycolatopsis thailandensis Genome sequencing and assembly.</title>
        <authorList>
            <person name="Kaur N."/>
            <person name="Mayilraj S."/>
        </authorList>
    </citation>
    <scope>NUCLEOTIDE SEQUENCE [LARGE SCALE GENOMIC DNA]</scope>
    <source>
        <strain evidence="1 2">JCM 16380</strain>
    </source>
</reference>
<dbReference type="EMBL" id="NMQT01000174">
    <property type="protein sequence ID" value="OXM44942.1"/>
    <property type="molecule type" value="Genomic_DNA"/>
</dbReference>
<keyword evidence="2" id="KW-1185">Reference proteome</keyword>
<comment type="caution">
    <text evidence="1">The sequence shown here is derived from an EMBL/GenBank/DDBJ whole genome shotgun (WGS) entry which is preliminary data.</text>
</comment>
<evidence type="ECO:0000313" key="2">
    <source>
        <dbReference type="Proteomes" id="UP000215223"/>
    </source>
</evidence>
<organism evidence="1 2">
    <name type="scientific">Amycolatopsis thailandensis</name>
    <dbReference type="NCBI Taxonomy" id="589330"/>
    <lineage>
        <taxon>Bacteria</taxon>
        <taxon>Bacillati</taxon>
        <taxon>Actinomycetota</taxon>
        <taxon>Actinomycetes</taxon>
        <taxon>Pseudonocardiales</taxon>
        <taxon>Pseudonocardiaceae</taxon>
        <taxon>Amycolatopsis</taxon>
    </lineage>
</organism>
<sequence length="77" mass="8232">MSQYLDKAAELIAKAATNNEHHNGPAALWPKPDAYRQTAIQLADAYAALAAIEHGVLPTALVQRVLDAIPSDVNHSC</sequence>